<comment type="caution">
    <text evidence="2">The sequence shown here is derived from an EMBL/GenBank/DDBJ whole genome shotgun (WGS) entry which is preliminary data.</text>
</comment>
<organism evidence="2 3">
    <name type="scientific">Characodon lateralis</name>
    <dbReference type="NCBI Taxonomy" id="208331"/>
    <lineage>
        <taxon>Eukaryota</taxon>
        <taxon>Metazoa</taxon>
        <taxon>Chordata</taxon>
        <taxon>Craniata</taxon>
        <taxon>Vertebrata</taxon>
        <taxon>Euteleostomi</taxon>
        <taxon>Actinopterygii</taxon>
        <taxon>Neopterygii</taxon>
        <taxon>Teleostei</taxon>
        <taxon>Neoteleostei</taxon>
        <taxon>Acanthomorphata</taxon>
        <taxon>Ovalentaria</taxon>
        <taxon>Atherinomorphae</taxon>
        <taxon>Cyprinodontiformes</taxon>
        <taxon>Goodeidae</taxon>
        <taxon>Characodon</taxon>
    </lineage>
</organism>
<dbReference type="PANTHER" id="PTHR23116:SF37">
    <property type="entry name" value="WHIRLIN"/>
    <property type="match status" value="1"/>
</dbReference>
<dbReference type="EMBL" id="JAHUTJ010077693">
    <property type="protein sequence ID" value="MED6295167.1"/>
    <property type="molecule type" value="Genomic_DNA"/>
</dbReference>
<evidence type="ECO:0000256" key="1">
    <source>
        <dbReference type="ARBA" id="ARBA00022737"/>
    </source>
</evidence>
<gene>
    <name evidence="2" type="ORF">CHARACLAT_028817</name>
</gene>
<dbReference type="PANTHER" id="PTHR23116">
    <property type="entry name" value="PDZ DOMAIN CONTAINING WHIRLIN AND HARMONIN-RELATED"/>
    <property type="match status" value="1"/>
</dbReference>
<evidence type="ECO:0000313" key="2">
    <source>
        <dbReference type="EMBL" id="MED6295167.1"/>
    </source>
</evidence>
<protein>
    <submittedName>
        <fullName evidence="2">Uncharacterized protein</fullName>
    </submittedName>
</protein>
<dbReference type="Gene3D" id="1.20.1160.20">
    <property type="match status" value="1"/>
</dbReference>
<reference evidence="2 3" key="1">
    <citation type="submission" date="2021-06" db="EMBL/GenBank/DDBJ databases">
        <authorList>
            <person name="Palmer J.M."/>
        </authorList>
    </citation>
    <scope>NUCLEOTIDE SEQUENCE [LARGE SCALE GENOMIC DNA]</scope>
    <source>
        <strain evidence="2 3">CL_MEX2019</strain>
        <tissue evidence="2">Muscle</tissue>
    </source>
</reference>
<proteinExistence type="predicted"/>
<evidence type="ECO:0000313" key="3">
    <source>
        <dbReference type="Proteomes" id="UP001352852"/>
    </source>
</evidence>
<sequence>SAGYRGLSPPGAQVSLEQQAYMLLTEQERQTMAYYLQEYQQGHIDVEPLTMALFELFNTHAKLSMLSEVRSLVAPQDLEVYDRLVLHHRREAHQAWQGGLKVLHPSGHCNLAAPVIHDAGQPIRSVAKASTAGRVDKEQEKNINAFRNISLVLNILLYLHDTIRTKRNFEFYNKPCRGHSKHVEENFLVNETFLTYKQNAVCDGNFHYTSPTSSQHWTRWWLGADA</sequence>
<keyword evidence="1" id="KW-0677">Repeat</keyword>
<dbReference type="Proteomes" id="UP001352852">
    <property type="component" value="Unassembled WGS sequence"/>
</dbReference>
<dbReference type="InterPro" id="IPR051844">
    <property type="entry name" value="USH2_Complex_Protein"/>
</dbReference>
<feature type="non-terminal residue" evidence="2">
    <location>
        <position position="1"/>
    </location>
</feature>
<keyword evidence="3" id="KW-1185">Reference proteome</keyword>
<accession>A0ABU7F6Y7</accession>
<name>A0ABU7F6Y7_9TELE</name>